<keyword evidence="4" id="KW-0472">Membrane</keyword>
<dbReference type="Proteomes" id="UP000485569">
    <property type="component" value="Unassembled WGS sequence"/>
</dbReference>
<keyword evidence="4" id="KW-1133">Transmembrane helix</keyword>
<reference evidence="6" key="1">
    <citation type="submission" date="2017-02" db="EMBL/GenBank/DDBJ databases">
        <title>Delving into the versatile metabolic prowess of the omnipresent phylum Bacteroidetes.</title>
        <authorList>
            <person name="Nobu M.K."/>
            <person name="Mei R."/>
            <person name="Narihiro T."/>
            <person name="Kuroda K."/>
            <person name="Liu W.-T."/>
        </authorList>
    </citation>
    <scope>NUCLEOTIDE SEQUENCE</scope>
    <source>
        <strain evidence="6">ADurb.Bin276</strain>
    </source>
</reference>
<evidence type="ECO:0000256" key="4">
    <source>
        <dbReference type="SAM" id="Phobius"/>
    </source>
</evidence>
<evidence type="ECO:0000259" key="5">
    <source>
        <dbReference type="PROSITE" id="PS50830"/>
    </source>
</evidence>
<dbReference type="PANTHER" id="PTHR12302">
    <property type="entry name" value="EBNA2 BINDING PROTEIN P100"/>
    <property type="match status" value="1"/>
</dbReference>
<dbReference type="SMART" id="SM00318">
    <property type="entry name" value="SNc"/>
    <property type="match status" value="1"/>
</dbReference>
<dbReference type="PROSITE" id="PS50830">
    <property type="entry name" value="TNASE_3"/>
    <property type="match status" value="1"/>
</dbReference>
<sequence>MKKVQKNSLTTLLAVLIIFIMYNYFQQESGQYIVKTVIDGDTIELNNGEKLRYIGVDAPEFQSSKKNAEQFAEEAFQANRKMVENRKVKLEFDVEQRDQYGRLLAYVYTEDGIMVNEWLVANGYAKTVVFPPNVRYVDRFKHLEKEAQKQKIGLWSE</sequence>
<dbReference type="PANTHER" id="PTHR12302:SF3">
    <property type="entry name" value="SERINE_THREONINE-PROTEIN KINASE 31"/>
    <property type="match status" value="1"/>
</dbReference>
<feature type="transmembrane region" description="Helical" evidence="4">
    <location>
        <begin position="7"/>
        <end position="25"/>
    </location>
</feature>
<gene>
    <name evidence="6" type="primary">yokF</name>
    <name evidence="6" type="ORF">BWY41_01862</name>
</gene>
<dbReference type="Pfam" id="PF00565">
    <property type="entry name" value="SNase"/>
    <property type="match status" value="1"/>
</dbReference>
<feature type="domain" description="TNase-like" evidence="5">
    <location>
        <begin position="28"/>
        <end position="157"/>
    </location>
</feature>
<dbReference type="EMBL" id="MWBQ01000193">
    <property type="protein sequence ID" value="OQA54851.1"/>
    <property type="molecule type" value="Genomic_DNA"/>
</dbReference>
<evidence type="ECO:0000256" key="1">
    <source>
        <dbReference type="ARBA" id="ARBA00022722"/>
    </source>
</evidence>
<dbReference type="GO" id="GO:0004519">
    <property type="term" value="F:endonuclease activity"/>
    <property type="evidence" value="ECO:0007669"/>
    <property type="project" value="UniProtKB-KW"/>
</dbReference>
<protein>
    <submittedName>
        <fullName evidence="6">SPBc2 prophage-derived endonuclease YokF</fullName>
        <ecNumber evidence="6">3.1.-.-</ecNumber>
    </submittedName>
</protein>
<dbReference type="InterPro" id="IPR016071">
    <property type="entry name" value="Staphylococal_nuclease_OB-fold"/>
</dbReference>
<dbReference type="Gene3D" id="2.40.50.90">
    <property type="match status" value="1"/>
</dbReference>
<dbReference type="SUPFAM" id="SSF50199">
    <property type="entry name" value="Staphylococcal nuclease"/>
    <property type="match status" value="1"/>
</dbReference>
<dbReference type="EC" id="3.1.-.-" evidence="6"/>
<evidence type="ECO:0000256" key="2">
    <source>
        <dbReference type="ARBA" id="ARBA00022759"/>
    </source>
</evidence>
<dbReference type="InterPro" id="IPR035437">
    <property type="entry name" value="SNase_OB-fold_sf"/>
</dbReference>
<evidence type="ECO:0000256" key="3">
    <source>
        <dbReference type="ARBA" id="ARBA00022801"/>
    </source>
</evidence>
<proteinExistence type="predicted"/>
<keyword evidence="2 6" id="KW-0255">Endonuclease</keyword>
<dbReference type="AlphaFoldDB" id="A0A1V5SKX8"/>
<keyword evidence="4" id="KW-0812">Transmembrane</keyword>
<evidence type="ECO:0000313" key="6">
    <source>
        <dbReference type="EMBL" id="OQA54851.1"/>
    </source>
</evidence>
<name>A0A1V5SKX8_9BACT</name>
<comment type="caution">
    <text evidence="6">The sequence shown here is derived from an EMBL/GenBank/DDBJ whole genome shotgun (WGS) entry which is preliminary data.</text>
</comment>
<keyword evidence="3 6" id="KW-0378">Hydrolase</keyword>
<accession>A0A1V5SKX8</accession>
<organism evidence="6">
    <name type="scientific">Candidatus Atribacter allofermentans</name>
    <dbReference type="NCBI Taxonomy" id="1852833"/>
    <lineage>
        <taxon>Bacteria</taxon>
        <taxon>Pseudomonadati</taxon>
        <taxon>Atribacterota</taxon>
        <taxon>Atribacteria</taxon>
        <taxon>Atribacterales</taxon>
        <taxon>Atribacteraceae</taxon>
        <taxon>Atribacter</taxon>
    </lineage>
</organism>
<keyword evidence="1" id="KW-0540">Nuclease</keyword>
<dbReference type="GO" id="GO:0016787">
    <property type="term" value="F:hydrolase activity"/>
    <property type="evidence" value="ECO:0007669"/>
    <property type="project" value="UniProtKB-KW"/>
</dbReference>